<dbReference type="InterPro" id="IPR044977">
    <property type="entry name" value="RLT1-3"/>
</dbReference>
<dbReference type="GeneID" id="5004345"/>
<keyword evidence="1" id="KW-0804">Transcription</keyword>
<dbReference type="GO" id="GO:0006357">
    <property type="term" value="P:regulation of transcription by RNA polymerase II"/>
    <property type="evidence" value="ECO:0007669"/>
    <property type="project" value="InterPro"/>
</dbReference>
<dbReference type="RefSeq" id="XP_001420277.1">
    <property type="nucleotide sequence ID" value="XM_001420240.1"/>
</dbReference>
<dbReference type="HOGENOM" id="CLU_074692_0_0_1"/>
<evidence type="ECO:0000256" key="1">
    <source>
        <dbReference type="ARBA" id="ARBA00023163"/>
    </source>
</evidence>
<dbReference type="OrthoDB" id="515923at2759"/>
<accession>A4S4J7</accession>
<dbReference type="Pfam" id="PF05066">
    <property type="entry name" value="HARE-HTH"/>
    <property type="match status" value="1"/>
</dbReference>
<name>A4S4J7_OSTLU</name>
<dbReference type="InterPro" id="IPR007759">
    <property type="entry name" value="Asxl_HARE-HTH"/>
</dbReference>
<feature type="domain" description="HTH HARE-type" evidence="3">
    <location>
        <begin position="118"/>
        <end position="186"/>
    </location>
</feature>
<dbReference type="PROSITE" id="PS51913">
    <property type="entry name" value="HTH_HARE"/>
    <property type="match status" value="1"/>
</dbReference>
<evidence type="ECO:0000313" key="5">
    <source>
        <dbReference type="Proteomes" id="UP000001568"/>
    </source>
</evidence>
<reference evidence="4 5" key="1">
    <citation type="journal article" date="2007" name="Proc. Natl. Acad. Sci. U.S.A.">
        <title>The tiny eukaryote Ostreococcus provides genomic insights into the paradox of plankton speciation.</title>
        <authorList>
            <person name="Palenik B."/>
            <person name="Grimwood J."/>
            <person name="Aerts A."/>
            <person name="Rouze P."/>
            <person name="Salamov A."/>
            <person name="Putnam N."/>
            <person name="Dupont C."/>
            <person name="Jorgensen R."/>
            <person name="Derelle E."/>
            <person name="Rombauts S."/>
            <person name="Zhou K."/>
            <person name="Otillar R."/>
            <person name="Merchant S.S."/>
            <person name="Podell S."/>
            <person name="Gaasterland T."/>
            <person name="Napoli C."/>
            <person name="Gendler K."/>
            <person name="Manuell A."/>
            <person name="Tai V."/>
            <person name="Vallon O."/>
            <person name="Piganeau G."/>
            <person name="Jancek S."/>
            <person name="Heijde M."/>
            <person name="Jabbari K."/>
            <person name="Bowler C."/>
            <person name="Lohr M."/>
            <person name="Robbens S."/>
            <person name="Werner G."/>
            <person name="Dubchak I."/>
            <person name="Pazour G.J."/>
            <person name="Ren Q."/>
            <person name="Paulsen I."/>
            <person name="Delwiche C."/>
            <person name="Schmutz J."/>
            <person name="Rokhsar D."/>
            <person name="Van de Peer Y."/>
            <person name="Moreau H."/>
            <person name="Grigoriev I.V."/>
        </authorList>
    </citation>
    <scope>NUCLEOTIDE SEQUENCE [LARGE SCALE GENOMIC DNA]</scope>
    <source>
        <strain evidence="4 5">CCE9901</strain>
    </source>
</reference>
<dbReference type="OMA" id="EPQHWER"/>
<feature type="compositionally biased region" description="Basic and acidic residues" evidence="2">
    <location>
        <begin position="214"/>
        <end position="234"/>
    </location>
</feature>
<feature type="region of interest" description="Disordered" evidence="2">
    <location>
        <begin position="188"/>
        <end position="234"/>
    </location>
</feature>
<gene>
    <name evidence="4" type="ORF">OSTLU_26433</name>
</gene>
<sequence>MARSVGSGAMPASAEDSIGWYLSLYWPAMNKEFKGVVQKYDHDSKHHTVKWDNAPKGSDGVTEVDLTEGELTWLKAPEKPVKKAAKGKPAAAKAKPKAYKEYDALETMDDLEARFTGKTTKAVAFQVLKNSGVNGMTLQEIVDESQKLGLRDWTQCKQPKTTINVCVSQDSAFVKISPGRVGLRINGAQTRDASQEPKHVKASGASKKRGRPPKTGEAKPKKVQRQEPQHWERKPPIDLSIEVYTSNNTHVTNAPISVAYNVTIKALKKAISNNTKGMLKPHYQQLYHDNRNIGMDEDAFLVHAVRPHKFERTLDLKLVISDQ</sequence>
<organism evidence="4 5">
    <name type="scientific">Ostreococcus lucimarinus (strain CCE9901)</name>
    <dbReference type="NCBI Taxonomy" id="436017"/>
    <lineage>
        <taxon>Eukaryota</taxon>
        <taxon>Viridiplantae</taxon>
        <taxon>Chlorophyta</taxon>
        <taxon>Mamiellophyceae</taxon>
        <taxon>Mamiellales</taxon>
        <taxon>Bathycoccaceae</taxon>
        <taxon>Ostreococcus</taxon>
    </lineage>
</organism>
<dbReference type="KEGG" id="olu:OSTLU_26433"/>
<evidence type="ECO:0000313" key="4">
    <source>
        <dbReference type="EMBL" id="ABO98570.1"/>
    </source>
</evidence>
<dbReference type="Gramene" id="ABO98570">
    <property type="protein sequence ID" value="ABO98570"/>
    <property type="gene ID" value="OSTLU_26433"/>
</dbReference>
<dbReference type="PANTHER" id="PTHR36968">
    <property type="entry name" value="HOMEOBOX-DDT DOMAIN PROTEIN RLT2"/>
    <property type="match status" value="1"/>
</dbReference>
<dbReference type="Proteomes" id="UP000001568">
    <property type="component" value="Chromosome 11"/>
</dbReference>
<protein>
    <recommendedName>
        <fullName evidence="3">HTH HARE-type domain-containing protein</fullName>
    </recommendedName>
</protein>
<proteinExistence type="predicted"/>
<evidence type="ECO:0000256" key="2">
    <source>
        <dbReference type="SAM" id="MobiDB-lite"/>
    </source>
</evidence>
<dbReference type="EMBL" id="CP000591">
    <property type="protein sequence ID" value="ABO98570.1"/>
    <property type="molecule type" value="Genomic_DNA"/>
</dbReference>
<evidence type="ECO:0000259" key="3">
    <source>
        <dbReference type="PROSITE" id="PS51913"/>
    </source>
</evidence>
<dbReference type="STRING" id="436017.A4S4J7"/>
<dbReference type="PANTHER" id="PTHR36968:SF5">
    <property type="entry name" value="HOMEOBOX-DDT DOMAIN PROTEIN RLT2"/>
    <property type="match status" value="1"/>
</dbReference>
<dbReference type="AlphaFoldDB" id="A4S4J7"/>
<keyword evidence="5" id="KW-1185">Reference proteome</keyword>